<dbReference type="EMBL" id="WBVO01000001">
    <property type="protein sequence ID" value="KAB2814581.1"/>
    <property type="molecule type" value="Genomic_DNA"/>
</dbReference>
<organism evidence="1 2">
    <name type="scientific">Phaeocystidibacter luteus</name>
    <dbReference type="NCBI Taxonomy" id="911197"/>
    <lineage>
        <taxon>Bacteria</taxon>
        <taxon>Pseudomonadati</taxon>
        <taxon>Bacteroidota</taxon>
        <taxon>Flavobacteriia</taxon>
        <taxon>Flavobacteriales</taxon>
        <taxon>Phaeocystidibacteraceae</taxon>
        <taxon>Phaeocystidibacter</taxon>
    </lineage>
</organism>
<keyword evidence="2" id="KW-1185">Reference proteome</keyword>
<dbReference type="Proteomes" id="UP000468650">
    <property type="component" value="Unassembled WGS sequence"/>
</dbReference>
<evidence type="ECO:0000313" key="1">
    <source>
        <dbReference type="EMBL" id="KAB2814581.1"/>
    </source>
</evidence>
<comment type="caution">
    <text evidence="1">The sequence shown here is derived from an EMBL/GenBank/DDBJ whole genome shotgun (WGS) entry which is preliminary data.</text>
</comment>
<dbReference type="AlphaFoldDB" id="A0A6N6RLX3"/>
<evidence type="ECO:0000313" key="2">
    <source>
        <dbReference type="Proteomes" id="UP000468650"/>
    </source>
</evidence>
<proteinExistence type="predicted"/>
<name>A0A6N6RLX3_9FLAO</name>
<accession>A0A6N6RLX3</accession>
<protein>
    <submittedName>
        <fullName evidence="1">Uncharacterized protein</fullName>
    </submittedName>
</protein>
<reference evidence="1 2" key="1">
    <citation type="submission" date="2019-09" db="EMBL/GenBank/DDBJ databases">
        <title>Genomes of family Cryomorphaceae.</title>
        <authorList>
            <person name="Bowman J.P."/>
        </authorList>
    </citation>
    <scope>NUCLEOTIDE SEQUENCE [LARGE SCALE GENOMIC DNA]</scope>
    <source>
        <strain evidence="1 2">LMG 25704</strain>
    </source>
</reference>
<sequence length="136" mass="15187">MKSKYENSALGSWIKANGDELKPFKAPMDYLVAASGIFKKKYSDAIDVLIDSGIYAGVERNPAATSIIDSMLLVFRDERERKIDINFTIVFISKRIFDCNAENLLECNVHGHGGAKLEDSADLLRAVWKSLQDLES</sequence>
<gene>
    <name evidence="1" type="ORF">F8C67_02240</name>
</gene>
<dbReference type="RefSeq" id="WP_151666159.1">
    <property type="nucleotide sequence ID" value="NZ_WBVO01000001.1"/>
</dbReference>